<proteinExistence type="predicted"/>
<dbReference type="RefSeq" id="WP_091466241.1">
    <property type="nucleotide sequence ID" value="NZ_FOEI01000002.1"/>
</dbReference>
<keyword evidence="1" id="KW-0732">Signal</keyword>
<organism evidence="2 3">
    <name type="scientific">Flavobacterium urocaniciphilum</name>
    <dbReference type="NCBI Taxonomy" id="1299341"/>
    <lineage>
        <taxon>Bacteria</taxon>
        <taxon>Pseudomonadati</taxon>
        <taxon>Bacteroidota</taxon>
        <taxon>Flavobacteriia</taxon>
        <taxon>Flavobacteriales</taxon>
        <taxon>Flavobacteriaceae</taxon>
        <taxon>Flavobacterium</taxon>
    </lineage>
</organism>
<reference evidence="2 3" key="1">
    <citation type="submission" date="2016-10" db="EMBL/GenBank/DDBJ databases">
        <authorList>
            <person name="de Groot N.N."/>
        </authorList>
    </citation>
    <scope>NUCLEOTIDE SEQUENCE [LARGE SCALE GENOMIC DNA]</scope>
    <source>
        <strain evidence="2 3">DSM 27078</strain>
    </source>
</reference>
<evidence type="ECO:0000256" key="1">
    <source>
        <dbReference type="SAM" id="SignalP"/>
    </source>
</evidence>
<feature type="chain" id="PRO_5011634593" description="DUF1566 domain-containing protein" evidence="1">
    <location>
        <begin position="22"/>
        <end position="425"/>
    </location>
</feature>
<accession>A0A1H9APV7</accession>
<dbReference type="EMBL" id="FOEI01000002">
    <property type="protein sequence ID" value="SEP78796.1"/>
    <property type="molecule type" value="Genomic_DNA"/>
</dbReference>
<protein>
    <recommendedName>
        <fullName evidence="4">DUF1566 domain-containing protein</fullName>
    </recommendedName>
</protein>
<gene>
    <name evidence="2" type="ORF">SAMN05444005_102275</name>
</gene>
<keyword evidence="3" id="KW-1185">Reference proteome</keyword>
<feature type="signal peptide" evidence="1">
    <location>
        <begin position="1"/>
        <end position="21"/>
    </location>
</feature>
<evidence type="ECO:0008006" key="4">
    <source>
        <dbReference type="Google" id="ProtNLM"/>
    </source>
</evidence>
<sequence>MKKLFKILPILFFLLNSSCQNNDFDDALKLPEVIKKEDELFELIQYMTNDETDPTKSITCVKFIYPFQLFIYNQSMQIIDQKTLTSNAMFSNILENLPNNNFISISYPLQTTLQDGTIFTVNNNAELKLAIDACSKEDIIGNCGWSLAGNLIPCGWEVPFIDGQNNDFAGAVLTTNLDGTMELYHQNQIYYGTWSFLFIENNLFFNVNFSGISAVSTGWNFNYEILTMDENVIEIKANNIVKTLIKDCKDDEEYEIGDLGPNDGIIAYKKSEFSNGWQYIEVAPTDFPTEEWGCMNSNITNAQFSQIGTGLQNTYTNLNFHTNLNNYATNPSICSNQNNGTLISRTAKNAYIGVSHDWFIPSKNELQQIYSNLSPLNLGNFENANYWSSTESNTSNAVVINMQTGVESIVNKNSSQTKTRVIRYF</sequence>
<evidence type="ECO:0000313" key="3">
    <source>
        <dbReference type="Proteomes" id="UP000198648"/>
    </source>
</evidence>
<evidence type="ECO:0000313" key="2">
    <source>
        <dbReference type="EMBL" id="SEP78796.1"/>
    </source>
</evidence>
<dbReference type="AlphaFoldDB" id="A0A1H9APV7"/>
<dbReference type="Proteomes" id="UP000198648">
    <property type="component" value="Unassembled WGS sequence"/>
</dbReference>
<dbReference type="STRING" id="1299341.SAMN05444005_102275"/>
<dbReference type="OrthoDB" id="832379at2"/>
<name>A0A1H9APV7_9FLAO</name>